<name>A0A918RE85_9ACTN</name>
<organism evidence="1 2">
    <name type="scientific">Streptomyces echinoruber</name>
    <dbReference type="NCBI Taxonomy" id="68898"/>
    <lineage>
        <taxon>Bacteria</taxon>
        <taxon>Bacillati</taxon>
        <taxon>Actinomycetota</taxon>
        <taxon>Actinomycetes</taxon>
        <taxon>Kitasatosporales</taxon>
        <taxon>Streptomycetaceae</taxon>
        <taxon>Streptomyces</taxon>
    </lineage>
</organism>
<reference evidence="1" key="2">
    <citation type="submission" date="2020-09" db="EMBL/GenBank/DDBJ databases">
        <authorList>
            <person name="Sun Q."/>
            <person name="Ohkuma M."/>
        </authorList>
    </citation>
    <scope>NUCLEOTIDE SEQUENCE</scope>
    <source>
        <strain evidence="1">JCM 5016</strain>
    </source>
</reference>
<keyword evidence="2" id="KW-1185">Reference proteome</keyword>
<evidence type="ECO:0000313" key="1">
    <source>
        <dbReference type="EMBL" id="GGZ95105.1"/>
    </source>
</evidence>
<dbReference type="Proteomes" id="UP000623010">
    <property type="component" value="Unassembled WGS sequence"/>
</dbReference>
<proteinExistence type="predicted"/>
<protein>
    <submittedName>
        <fullName evidence="1">Uncharacterized protein</fullName>
    </submittedName>
</protein>
<dbReference type="RefSeq" id="WP_190058591.1">
    <property type="nucleotide sequence ID" value="NZ_BMWH01000015.1"/>
</dbReference>
<comment type="caution">
    <text evidence="1">The sequence shown here is derived from an EMBL/GenBank/DDBJ whole genome shotgun (WGS) entry which is preliminary data.</text>
</comment>
<evidence type="ECO:0000313" key="2">
    <source>
        <dbReference type="Proteomes" id="UP000623010"/>
    </source>
</evidence>
<dbReference type="EMBL" id="BMWH01000015">
    <property type="protein sequence ID" value="GGZ95105.1"/>
    <property type="molecule type" value="Genomic_DNA"/>
</dbReference>
<dbReference type="AlphaFoldDB" id="A0A918RE85"/>
<gene>
    <name evidence="1" type="ORF">GCM10010389_37530</name>
</gene>
<sequence>MTALTERPSAILQPRCTRRGPPQFAEHLVATVRAWDRHVRAEDNRQYVDPILTVHPAGRPDEQVPPGDLLDKEHGRLVIRWPGREAQRVALGQLLQRCPPHVHPAIARRAEYLTGTPVAES</sequence>
<reference evidence="1" key="1">
    <citation type="journal article" date="2014" name="Int. J. Syst. Evol. Microbiol.">
        <title>Complete genome sequence of Corynebacterium casei LMG S-19264T (=DSM 44701T), isolated from a smear-ripened cheese.</title>
        <authorList>
            <consortium name="US DOE Joint Genome Institute (JGI-PGF)"/>
            <person name="Walter F."/>
            <person name="Albersmeier A."/>
            <person name="Kalinowski J."/>
            <person name="Ruckert C."/>
        </authorList>
    </citation>
    <scope>NUCLEOTIDE SEQUENCE</scope>
    <source>
        <strain evidence="1">JCM 5016</strain>
    </source>
</reference>
<accession>A0A918RE85</accession>